<dbReference type="EMBL" id="JAUSTF010000001">
    <property type="protein sequence ID" value="MDQ0179399.1"/>
    <property type="molecule type" value="Genomic_DNA"/>
</dbReference>
<dbReference type="CDD" id="cd24073">
    <property type="entry name" value="ASKHA_ATPase_ROK_CYANR"/>
    <property type="match status" value="1"/>
</dbReference>
<dbReference type="CDD" id="cd00090">
    <property type="entry name" value="HTH_ARSR"/>
    <property type="match status" value="1"/>
</dbReference>
<dbReference type="InterPro" id="IPR043129">
    <property type="entry name" value="ATPase_NBD"/>
</dbReference>
<dbReference type="EMBL" id="JAUSRG010000002">
    <property type="protein sequence ID" value="MDP9903947.1"/>
    <property type="molecule type" value="Genomic_DNA"/>
</dbReference>
<evidence type="ECO:0000313" key="4">
    <source>
        <dbReference type="EMBL" id="MDQ0179399.1"/>
    </source>
</evidence>
<evidence type="ECO:0000313" key="6">
    <source>
        <dbReference type="Proteomes" id="UP001242995"/>
    </source>
</evidence>
<dbReference type="SUPFAM" id="SSF46785">
    <property type="entry name" value="Winged helix' DNA-binding domain"/>
    <property type="match status" value="1"/>
</dbReference>
<dbReference type="SUPFAM" id="SSF53067">
    <property type="entry name" value="Actin-like ATPase domain"/>
    <property type="match status" value="1"/>
</dbReference>
<dbReference type="Pfam" id="PF12802">
    <property type="entry name" value="MarR_2"/>
    <property type="match status" value="1"/>
</dbReference>
<dbReference type="Proteomes" id="UP001230951">
    <property type="component" value="Unassembled WGS sequence"/>
</dbReference>
<organism evidence="3 6">
    <name type="scientific">Arthrobacter bambusae</name>
    <dbReference type="NCBI Taxonomy" id="1338426"/>
    <lineage>
        <taxon>Bacteria</taxon>
        <taxon>Bacillati</taxon>
        <taxon>Actinomycetota</taxon>
        <taxon>Actinomycetes</taxon>
        <taxon>Micrococcales</taxon>
        <taxon>Micrococcaceae</taxon>
        <taxon>Arthrobacter</taxon>
    </lineage>
</organism>
<comment type="caution">
    <text evidence="3">The sequence shown here is derived from an EMBL/GenBank/DDBJ whole genome shotgun (WGS) entry which is preliminary data.</text>
</comment>
<dbReference type="Pfam" id="PF00480">
    <property type="entry name" value="ROK"/>
    <property type="match status" value="1"/>
</dbReference>
<sequence length="404" mass="41924">MVRPSGNADVTRSAILAFLGTSGGASRADLARALGVSPALMTQLIKELIADGLVRELSMSPSNGGRPARMLGLATAAGRVVGMKISKDHVAFVETELSGHVVRSDNRAYDASSITSLSDVVSLVHSFVGEDRVTPLLGIGVGVPGSVDAQGSGVVDSSLLGWRQVPLGAVLSRELHVPVLVENNVNALAVAERLYGSGREHGEFLVVTIGEGVGAGFVTGGAVVRGSRGGAGEIGHIPAVADGPLCTCGNHGCIEALVGERTLVAQARQSGIISSSATMADLQERANDGDPLAQDIFREAGQPLGRIVAGLVQILDPEIVIVSGEGTRAWRHWAAEFERSFRGALTTDRRSIPVIVESWDDEAWARGAAALVASAPFYSEESSGEQGRQVRARLTHVPAEVGGL</sequence>
<reference evidence="3 5" key="1">
    <citation type="submission" date="2023-07" db="EMBL/GenBank/DDBJ databases">
        <title>Sorghum-associated microbial communities from plants grown in Nebraska, USA.</title>
        <authorList>
            <person name="Schachtman D."/>
        </authorList>
    </citation>
    <scope>NUCLEOTIDE SEQUENCE</scope>
    <source>
        <strain evidence="3">DS1006</strain>
        <strain evidence="4 5">DS1016</strain>
    </source>
</reference>
<dbReference type="AlphaFoldDB" id="A0AAW8DE99"/>
<dbReference type="GO" id="GO:0003700">
    <property type="term" value="F:DNA-binding transcription factor activity"/>
    <property type="evidence" value="ECO:0007669"/>
    <property type="project" value="InterPro"/>
</dbReference>
<dbReference type="InterPro" id="IPR049874">
    <property type="entry name" value="ROK_cs"/>
</dbReference>
<dbReference type="InterPro" id="IPR011991">
    <property type="entry name" value="ArsR-like_HTH"/>
</dbReference>
<dbReference type="Gene3D" id="1.10.10.10">
    <property type="entry name" value="Winged helix-like DNA-binding domain superfamily/Winged helix DNA-binding domain"/>
    <property type="match status" value="1"/>
</dbReference>
<comment type="similarity">
    <text evidence="1">Belongs to the ROK (NagC/XylR) family.</text>
</comment>
<dbReference type="Proteomes" id="UP001242995">
    <property type="component" value="Unassembled WGS sequence"/>
</dbReference>
<feature type="domain" description="HTH marR-type" evidence="2">
    <location>
        <begin position="12"/>
        <end position="55"/>
    </location>
</feature>
<dbReference type="InterPro" id="IPR000600">
    <property type="entry name" value="ROK"/>
</dbReference>
<proteinExistence type="inferred from homology"/>
<protein>
    <submittedName>
        <fullName evidence="3">NBD/HSP70 family sugar kinase</fullName>
    </submittedName>
</protein>
<dbReference type="InterPro" id="IPR036388">
    <property type="entry name" value="WH-like_DNA-bd_sf"/>
</dbReference>
<keyword evidence="5" id="KW-1185">Reference proteome</keyword>
<dbReference type="PANTHER" id="PTHR18964">
    <property type="entry name" value="ROK (REPRESSOR, ORF, KINASE) FAMILY"/>
    <property type="match status" value="1"/>
</dbReference>
<dbReference type="RefSeq" id="WP_306959500.1">
    <property type="nucleotide sequence ID" value="NZ_JAUSRG010000002.1"/>
</dbReference>
<accession>A0AAW8DE99</accession>
<dbReference type="InterPro" id="IPR036390">
    <property type="entry name" value="WH_DNA-bd_sf"/>
</dbReference>
<evidence type="ECO:0000313" key="3">
    <source>
        <dbReference type="EMBL" id="MDP9903947.1"/>
    </source>
</evidence>
<dbReference type="GO" id="GO:0016301">
    <property type="term" value="F:kinase activity"/>
    <property type="evidence" value="ECO:0007669"/>
    <property type="project" value="UniProtKB-KW"/>
</dbReference>
<keyword evidence="3" id="KW-0808">Transferase</keyword>
<dbReference type="PANTHER" id="PTHR18964:SF149">
    <property type="entry name" value="BIFUNCTIONAL UDP-N-ACETYLGLUCOSAMINE 2-EPIMERASE_N-ACETYLMANNOSAMINE KINASE"/>
    <property type="match status" value="1"/>
</dbReference>
<name>A0AAW8DE99_9MICC</name>
<keyword evidence="3" id="KW-0418">Kinase</keyword>
<evidence type="ECO:0000256" key="1">
    <source>
        <dbReference type="ARBA" id="ARBA00006479"/>
    </source>
</evidence>
<dbReference type="InterPro" id="IPR000835">
    <property type="entry name" value="HTH_MarR-typ"/>
</dbReference>
<evidence type="ECO:0000313" key="5">
    <source>
        <dbReference type="Proteomes" id="UP001230951"/>
    </source>
</evidence>
<gene>
    <name evidence="3" type="ORF">J2S90_000893</name>
    <name evidence="4" type="ORF">J2S93_000806</name>
</gene>
<evidence type="ECO:0000259" key="2">
    <source>
        <dbReference type="Pfam" id="PF12802"/>
    </source>
</evidence>
<dbReference type="PROSITE" id="PS01125">
    <property type="entry name" value="ROK"/>
    <property type="match status" value="1"/>
</dbReference>
<dbReference type="Gene3D" id="3.30.420.40">
    <property type="match status" value="2"/>
</dbReference>